<dbReference type="EMBL" id="CZQA01000001">
    <property type="protein sequence ID" value="CUS32628.1"/>
    <property type="molecule type" value="Genomic_DNA"/>
</dbReference>
<keyword evidence="12" id="KW-0378">Hydrolase</keyword>
<comment type="subcellular location">
    <subcellularLocation>
        <location evidence="1">Cell membrane</location>
        <topology evidence="1">Multi-pass membrane protein</topology>
    </subcellularLocation>
</comment>
<dbReference type="FunFam" id="3.40.50.1000:FF:000028">
    <property type="entry name" value="Calcium-transporting P-type ATPase, putative"/>
    <property type="match status" value="1"/>
</dbReference>
<organism evidence="12 13">
    <name type="scientific">Candidatus Nitrospira nitrosa</name>
    <dbReference type="NCBI Taxonomy" id="1742972"/>
    <lineage>
        <taxon>Bacteria</taxon>
        <taxon>Pseudomonadati</taxon>
        <taxon>Nitrospirota</taxon>
        <taxon>Nitrospiria</taxon>
        <taxon>Nitrospirales</taxon>
        <taxon>Nitrospiraceae</taxon>
        <taxon>Nitrospira</taxon>
    </lineage>
</organism>
<keyword evidence="6" id="KW-0067">ATP-binding</keyword>
<dbReference type="Gene3D" id="3.40.1110.10">
    <property type="entry name" value="Calcium-transporting ATPase, cytoplasmic domain N"/>
    <property type="match status" value="1"/>
</dbReference>
<dbReference type="InterPro" id="IPR023298">
    <property type="entry name" value="ATPase_P-typ_TM_dom_sf"/>
</dbReference>
<keyword evidence="3" id="KW-1003">Cell membrane</keyword>
<evidence type="ECO:0000256" key="4">
    <source>
        <dbReference type="ARBA" id="ARBA00022692"/>
    </source>
</evidence>
<dbReference type="PRINTS" id="PR00119">
    <property type="entry name" value="CATATPASE"/>
</dbReference>
<evidence type="ECO:0000256" key="6">
    <source>
        <dbReference type="ARBA" id="ARBA00022840"/>
    </source>
</evidence>
<evidence type="ECO:0000256" key="8">
    <source>
        <dbReference type="ARBA" id="ARBA00022989"/>
    </source>
</evidence>
<feature type="transmembrane region" description="Helical" evidence="10">
    <location>
        <begin position="254"/>
        <end position="275"/>
    </location>
</feature>
<evidence type="ECO:0000256" key="9">
    <source>
        <dbReference type="ARBA" id="ARBA00023136"/>
    </source>
</evidence>
<keyword evidence="7" id="KW-1278">Translocase</keyword>
<dbReference type="Gene3D" id="3.40.50.1000">
    <property type="entry name" value="HAD superfamily/HAD-like"/>
    <property type="match status" value="1"/>
</dbReference>
<evidence type="ECO:0000256" key="1">
    <source>
        <dbReference type="ARBA" id="ARBA00004651"/>
    </source>
</evidence>
<dbReference type="Gene3D" id="1.20.1110.10">
    <property type="entry name" value="Calcium-transporting ATPase, transmembrane domain"/>
    <property type="match status" value="1"/>
</dbReference>
<dbReference type="SFLD" id="SFLDS00003">
    <property type="entry name" value="Haloacid_Dehalogenase"/>
    <property type="match status" value="1"/>
</dbReference>
<dbReference type="RefSeq" id="WP_090743828.1">
    <property type="nucleotide sequence ID" value="NZ_CZQA01000001.1"/>
</dbReference>
<evidence type="ECO:0000256" key="5">
    <source>
        <dbReference type="ARBA" id="ARBA00022741"/>
    </source>
</evidence>
<feature type="transmembrane region" description="Helical" evidence="10">
    <location>
        <begin position="91"/>
        <end position="108"/>
    </location>
</feature>
<dbReference type="InterPro" id="IPR001757">
    <property type="entry name" value="P_typ_ATPase"/>
</dbReference>
<dbReference type="SFLD" id="SFLDG00002">
    <property type="entry name" value="C1.7:_P-type_atpase_like"/>
    <property type="match status" value="1"/>
</dbReference>
<dbReference type="Pfam" id="PF00690">
    <property type="entry name" value="Cation_ATPase_N"/>
    <property type="match status" value="1"/>
</dbReference>
<dbReference type="Pfam" id="PF00689">
    <property type="entry name" value="Cation_ATPase_C"/>
    <property type="match status" value="1"/>
</dbReference>
<dbReference type="AlphaFoldDB" id="A0A0S4LA27"/>
<evidence type="ECO:0000313" key="13">
    <source>
        <dbReference type="Proteomes" id="UP000199032"/>
    </source>
</evidence>
<dbReference type="PROSITE" id="PS00154">
    <property type="entry name" value="ATPASE_E1_E2"/>
    <property type="match status" value="1"/>
</dbReference>
<keyword evidence="4 10" id="KW-0812">Transmembrane</keyword>
<dbReference type="GO" id="GO:0005524">
    <property type="term" value="F:ATP binding"/>
    <property type="evidence" value="ECO:0007669"/>
    <property type="project" value="UniProtKB-KW"/>
</dbReference>
<evidence type="ECO:0000256" key="10">
    <source>
        <dbReference type="SAM" id="Phobius"/>
    </source>
</evidence>
<feature type="transmembrane region" description="Helical" evidence="10">
    <location>
        <begin position="780"/>
        <end position="805"/>
    </location>
</feature>
<keyword evidence="5" id="KW-0547">Nucleotide-binding</keyword>
<dbReference type="EC" id="3.6.3.8" evidence="12"/>
<feature type="transmembrane region" description="Helical" evidence="10">
    <location>
        <begin position="856"/>
        <end position="879"/>
    </location>
</feature>
<dbReference type="PANTHER" id="PTHR43294">
    <property type="entry name" value="SODIUM/POTASSIUM-TRANSPORTING ATPASE SUBUNIT ALPHA"/>
    <property type="match status" value="1"/>
</dbReference>
<dbReference type="PANTHER" id="PTHR43294:SF21">
    <property type="entry name" value="CATION TRANSPORTING ATPASE"/>
    <property type="match status" value="1"/>
</dbReference>
<dbReference type="OrthoDB" id="9759222at2"/>
<dbReference type="SFLD" id="SFLDF00027">
    <property type="entry name" value="p-type_atpase"/>
    <property type="match status" value="1"/>
</dbReference>
<dbReference type="GO" id="GO:0016887">
    <property type="term" value="F:ATP hydrolysis activity"/>
    <property type="evidence" value="ECO:0007669"/>
    <property type="project" value="InterPro"/>
</dbReference>
<dbReference type="PRINTS" id="PR00121">
    <property type="entry name" value="NAKATPASE"/>
</dbReference>
<accession>A0A0S4LA27</accession>
<dbReference type="GO" id="GO:0005886">
    <property type="term" value="C:plasma membrane"/>
    <property type="evidence" value="ECO:0007669"/>
    <property type="project" value="UniProtKB-SubCell"/>
</dbReference>
<feature type="transmembrane region" description="Helical" evidence="10">
    <location>
        <begin position="281"/>
        <end position="306"/>
    </location>
</feature>
<evidence type="ECO:0000313" key="12">
    <source>
        <dbReference type="EMBL" id="CUS32628.1"/>
    </source>
</evidence>
<keyword evidence="8 10" id="KW-1133">Transmembrane helix</keyword>
<evidence type="ECO:0000259" key="11">
    <source>
        <dbReference type="SMART" id="SM00831"/>
    </source>
</evidence>
<dbReference type="InterPro" id="IPR004014">
    <property type="entry name" value="ATPase_P-typ_cation-transptr_N"/>
</dbReference>
<dbReference type="InterPro" id="IPR036412">
    <property type="entry name" value="HAD-like_sf"/>
</dbReference>
<dbReference type="NCBIfam" id="TIGR01494">
    <property type="entry name" value="ATPase_P-type"/>
    <property type="match status" value="2"/>
</dbReference>
<feature type="domain" description="Cation-transporting P-type ATPase N-terminal" evidence="11">
    <location>
        <begin position="8"/>
        <end position="81"/>
    </location>
</feature>
<evidence type="ECO:0000256" key="7">
    <source>
        <dbReference type="ARBA" id="ARBA00022967"/>
    </source>
</evidence>
<dbReference type="InterPro" id="IPR018303">
    <property type="entry name" value="ATPase_P-typ_P_site"/>
</dbReference>
<dbReference type="STRING" id="1742972.COMA1_10734"/>
<dbReference type="InterPro" id="IPR050510">
    <property type="entry name" value="Cation_transp_ATPase_P-type"/>
</dbReference>
<protein>
    <submittedName>
        <fullName evidence="12">Putative Calcium-transporting ATPase</fullName>
        <ecNumber evidence="12">3.6.3.8</ecNumber>
    </submittedName>
</protein>
<evidence type="ECO:0000256" key="2">
    <source>
        <dbReference type="ARBA" id="ARBA00005675"/>
    </source>
</evidence>
<dbReference type="InterPro" id="IPR008250">
    <property type="entry name" value="ATPase_P-typ_transduc_dom_A_sf"/>
</dbReference>
<dbReference type="InterPro" id="IPR044492">
    <property type="entry name" value="P_typ_ATPase_HD_dom"/>
</dbReference>
<gene>
    <name evidence="12" type="ORF">COMA1_10734</name>
</gene>
<sequence>MPELTYQDIHSLSIEEVLKRLATSTGGLSSDEAHRRLAQYGPNALVEPGHYSLIRGFLHQFTHFLAILLWIAAALSFTAEFMKPGEGMATLGWAILGVIVINAIFAFFQEYKAERAVHALHRLLPARAWVLRSNHPHDLSRSEIVPGDVLLIEEGEQIPGDARLIEATDMRVDLSSLTGESQPKRRTAEPVADGHLLDIPNLVFAGTPVLSGRGRAVVFATGMQTEFGKIARLSTGMETGLSPLQKEIVKVTHVVALLSLTMGGTFFAIGISMGLGFWVSAIFGIGIIVANVPEGLLPTVTLALALGSQRMAKRHALIKQLTSVETLGCTTVICTDKTGTLTENRMRVARFYMDHLDIEVQESCLLIAGHVTSASEAEEYAPLFDAIIHCHNAKRVRKTGGRPIVTGDPTEVALVEFALDHGLLHHDPLPRMGELPFDADRKRMTTLHWREGQLVAFVKGAPESLMPLCNQIRHQGVCSPMSQEDRQRIMAQSRSFAQQAYRVLAVAMRDIEQGIEKLDIEQVEQNLTFLGLVAMMDPPRHEVPEAIARCRQAGVRAIMITGDHPLTALAIARQIGLAPKEVATEPGKYCPVIEGNQVETMSDDALRQLLKPSNPGEPEPIFSRMAPRHKMRIVSTLKAMGDVVAVTGDGVNDAPAIKKADIGIAMGLAGSDVAKETADMILLDDNFATIVNAIEEGRAVYANIRKFSTYVLASNVPEVVPYLAFGLFGIPLALTVPQILAVDLGTDMVPALALGAEKPDADMMAQPPRPRTERLMNLPLLLHAYVFLGLIESGIAMGSFFLLLLTQGWTWGTPLDWSDPLYKQATAATFSAIVVAQMANVFACRSDRVSLARLGWFTNPLLLWGIAIELVVLVFIVYSPWGNAIFGTGPLPLWLFGPLVLGALALLLAEEGRKIIVNRRHRSANTGTTQIVSPS</sequence>
<dbReference type="Pfam" id="PF00122">
    <property type="entry name" value="E1-E2_ATPase"/>
    <property type="match status" value="1"/>
</dbReference>
<dbReference type="InterPro" id="IPR023299">
    <property type="entry name" value="ATPase_P-typ_cyto_dom_N"/>
</dbReference>
<keyword evidence="13" id="KW-1185">Reference proteome</keyword>
<name>A0A0S4LA27_9BACT</name>
<dbReference type="Proteomes" id="UP000199032">
    <property type="component" value="Unassembled WGS sequence"/>
</dbReference>
<dbReference type="SUPFAM" id="SSF81660">
    <property type="entry name" value="Metal cation-transporting ATPase, ATP-binding domain N"/>
    <property type="match status" value="1"/>
</dbReference>
<proteinExistence type="inferred from homology"/>
<feature type="transmembrane region" description="Helical" evidence="10">
    <location>
        <begin position="825"/>
        <end position="844"/>
    </location>
</feature>
<comment type="similarity">
    <text evidence="2">Belongs to the cation transport ATPase (P-type) (TC 3.A.3) family. Type IIA subfamily.</text>
</comment>
<keyword evidence="9 10" id="KW-0472">Membrane</keyword>
<dbReference type="SUPFAM" id="SSF56784">
    <property type="entry name" value="HAD-like"/>
    <property type="match status" value="1"/>
</dbReference>
<reference evidence="12 13" key="1">
    <citation type="submission" date="2015-10" db="EMBL/GenBank/DDBJ databases">
        <authorList>
            <person name="Gilbert D.G."/>
        </authorList>
    </citation>
    <scope>NUCLEOTIDE SEQUENCE [LARGE SCALE GENOMIC DNA]</scope>
    <source>
        <strain evidence="12">COMA1</strain>
    </source>
</reference>
<evidence type="ECO:0000256" key="3">
    <source>
        <dbReference type="ARBA" id="ARBA00022475"/>
    </source>
</evidence>
<dbReference type="SUPFAM" id="SSF81653">
    <property type="entry name" value="Calcium ATPase, transduction domain A"/>
    <property type="match status" value="1"/>
</dbReference>
<dbReference type="InterPro" id="IPR023214">
    <property type="entry name" value="HAD_sf"/>
</dbReference>
<dbReference type="Pfam" id="PF13246">
    <property type="entry name" value="Cation_ATPase"/>
    <property type="match status" value="1"/>
</dbReference>
<feature type="transmembrane region" description="Helical" evidence="10">
    <location>
        <begin position="61"/>
        <end position="79"/>
    </location>
</feature>
<dbReference type="SUPFAM" id="SSF81665">
    <property type="entry name" value="Calcium ATPase, transmembrane domain M"/>
    <property type="match status" value="1"/>
</dbReference>
<dbReference type="InterPro" id="IPR006068">
    <property type="entry name" value="ATPase_P-typ_cation-transptr_C"/>
</dbReference>
<dbReference type="SMART" id="SM00831">
    <property type="entry name" value="Cation_ATPase_N"/>
    <property type="match status" value="1"/>
</dbReference>
<feature type="transmembrane region" description="Helical" evidence="10">
    <location>
        <begin position="891"/>
        <end position="909"/>
    </location>
</feature>
<dbReference type="Gene3D" id="2.70.150.10">
    <property type="entry name" value="Calcium-transporting ATPase, cytoplasmic transduction domain A"/>
    <property type="match status" value="1"/>
</dbReference>
<dbReference type="InterPro" id="IPR059000">
    <property type="entry name" value="ATPase_P-type_domA"/>
</dbReference>